<comment type="caution">
    <text evidence="1">The sequence shown here is derived from an EMBL/GenBank/DDBJ whole genome shotgun (WGS) entry which is preliminary data.</text>
</comment>
<dbReference type="Proteomes" id="UP001320706">
    <property type="component" value="Unassembled WGS sequence"/>
</dbReference>
<proteinExistence type="predicted"/>
<gene>
    <name evidence="1" type="ORF">M8818_002214</name>
</gene>
<keyword evidence="2" id="KW-1185">Reference proteome</keyword>
<name>A0ACC3SLD2_9PEZI</name>
<accession>A0ACC3SLD2</accession>
<sequence length="76" mass="8339">MACGGKLGAWKQALYSNNRLVSSARCRIRDWIPAVAQWNLERPPRKSHPGEAIHGPRGEPPAPHLSPCDTRTTTPA</sequence>
<evidence type="ECO:0000313" key="1">
    <source>
        <dbReference type="EMBL" id="KAK8215203.1"/>
    </source>
</evidence>
<reference evidence="1" key="1">
    <citation type="submission" date="2024-02" db="EMBL/GenBank/DDBJ databases">
        <title>Metagenome Assembled Genome of Zalaria obscura JY119.</title>
        <authorList>
            <person name="Vighnesh L."/>
            <person name="Jagadeeshwari U."/>
            <person name="Venkata Ramana C."/>
            <person name="Sasikala C."/>
        </authorList>
    </citation>
    <scope>NUCLEOTIDE SEQUENCE</scope>
    <source>
        <strain evidence="1">JY119</strain>
    </source>
</reference>
<evidence type="ECO:0000313" key="2">
    <source>
        <dbReference type="Proteomes" id="UP001320706"/>
    </source>
</evidence>
<protein>
    <submittedName>
        <fullName evidence="1">Uncharacterized protein</fullName>
    </submittedName>
</protein>
<dbReference type="EMBL" id="JAMKPW020000009">
    <property type="protein sequence ID" value="KAK8215203.1"/>
    <property type="molecule type" value="Genomic_DNA"/>
</dbReference>
<organism evidence="1 2">
    <name type="scientific">Zalaria obscura</name>
    <dbReference type="NCBI Taxonomy" id="2024903"/>
    <lineage>
        <taxon>Eukaryota</taxon>
        <taxon>Fungi</taxon>
        <taxon>Dikarya</taxon>
        <taxon>Ascomycota</taxon>
        <taxon>Pezizomycotina</taxon>
        <taxon>Dothideomycetes</taxon>
        <taxon>Dothideomycetidae</taxon>
        <taxon>Dothideales</taxon>
        <taxon>Zalariaceae</taxon>
        <taxon>Zalaria</taxon>
    </lineage>
</organism>